<dbReference type="PANTHER" id="PTHR12534:SF0">
    <property type="entry name" value="SMALL RIBOSOMAL SUBUNIT PROTEIN US2M"/>
    <property type="match status" value="1"/>
</dbReference>
<evidence type="ECO:0000256" key="4">
    <source>
        <dbReference type="SAM" id="MobiDB-lite"/>
    </source>
</evidence>
<gene>
    <name evidence="5" type="ORF">METZ01_LOCUS171751</name>
</gene>
<comment type="similarity">
    <text evidence="1">Belongs to the universal ribosomal protein uS2 family.</text>
</comment>
<dbReference type="GO" id="GO:0006412">
    <property type="term" value="P:translation"/>
    <property type="evidence" value="ECO:0007669"/>
    <property type="project" value="InterPro"/>
</dbReference>
<evidence type="ECO:0000256" key="2">
    <source>
        <dbReference type="ARBA" id="ARBA00022980"/>
    </source>
</evidence>
<dbReference type="GO" id="GO:0003735">
    <property type="term" value="F:structural constituent of ribosome"/>
    <property type="evidence" value="ECO:0007669"/>
    <property type="project" value="InterPro"/>
</dbReference>
<dbReference type="InterPro" id="IPR001865">
    <property type="entry name" value="Ribosomal_uS2"/>
</dbReference>
<dbReference type="PRINTS" id="PR00395">
    <property type="entry name" value="RIBOSOMALS2"/>
</dbReference>
<dbReference type="EMBL" id="UINC01031982">
    <property type="protein sequence ID" value="SVB18897.1"/>
    <property type="molecule type" value="Genomic_DNA"/>
</dbReference>
<dbReference type="Pfam" id="PF00318">
    <property type="entry name" value="Ribosomal_S2"/>
    <property type="match status" value="1"/>
</dbReference>
<evidence type="ECO:0008006" key="6">
    <source>
        <dbReference type="Google" id="ProtNLM"/>
    </source>
</evidence>
<dbReference type="AlphaFoldDB" id="A0A382C0E2"/>
<feature type="compositionally biased region" description="Low complexity" evidence="4">
    <location>
        <begin position="397"/>
        <end position="414"/>
    </location>
</feature>
<dbReference type="Gene3D" id="3.40.50.10490">
    <property type="entry name" value="Glucose-6-phosphate isomerase like protein, domain 1"/>
    <property type="match status" value="1"/>
</dbReference>
<evidence type="ECO:0000256" key="1">
    <source>
        <dbReference type="ARBA" id="ARBA00006242"/>
    </source>
</evidence>
<dbReference type="Gene3D" id="1.10.287.610">
    <property type="entry name" value="Helix hairpin bin"/>
    <property type="match status" value="1"/>
</dbReference>
<dbReference type="PROSITE" id="PS00963">
    <property type="entry name" value="RIBOSOMAL_S2_2"/>
    <property type="match status" value="1"/>
</dbReference>
<feature type="compositionally biased region" description="Basic and acidic residues" evidence="4">
    <location>
        <begin position="286"/>
        <end position="301"/>
    </location>
</feature>
<dbReference type="GO" id="GO:0022627">
    <property type="term" value="C:cytosolic small ribosomal subunit"/>
    <property type="evidence" value="ECO:0007669"/>
    <property type="project" value="TreeGrafter"/>
</dbReference>
<keyword evidence="2" id="KW-0689">Ribosomal protein</keyword>
<feature type="compositionally biased region" description="Basic and acidic residues" evidence="4">
    <location>
        <begin position="418"/>
        <end position="453"/>
    </location>
</feature>
<name>A0A382C0E2_9ZZZZ</name>
<feature type="compositionally biased region" description="Basic and acidic residues" evidence="4">
    <location>
        <begin position="337"/>
        <end position="371"/>
    </location>
</feature>
<organism evidence="5">
    <name type="scientific">marine metagenome</name>
    <dbReference type="NCBI Taxonomy" id="408172"/>
    <lineage>
        <taxon>unclassified sequences</taxon>
        <taxon>metagenomes</taxon>
        <taxon>ecological metagenomes</taxon>
    </lineage>
</organism>
<accession>A0A382C0E2</accession>
<sequence length="453" mass="50184">MSWGVDYSTVSLLFTKIPVRPFSSHGHTTKPFQGDFMAVISMKTFLEAGVHFGHQTKRWHPNMAPYIYGIKNGVHVIDLRQTLSKLKEAYEYVKASAAEGRVPLFVGTKTQIQRIVKEEAERCGSPYINFRWLGGLLTNFGTVKQSIARMKTFEEIAGEDGSYDGVLKKEALMMERKRMKLERSLGGVRNMKSVPSMLFITDCHKEQLALKEALKLRIPVIGVADTNCDPTGIDYVIPGNDDSPRAVSLYANVISTAVMEGLAVYKQSRIESPEEVKPAAKKAKPKEKDSNQKQTETEVKSQKTLPKVKSSVKKSKTKAEDPEKKEIDSDVNSQQADTKEKLTGAKAADDAKKITKKTDKKEKVTKPKAATDTKQTTKKKASVDVVKVPAEQPATQPETKAPAKTAEAKSASKTQTKKTAEKTETQTDKTKVTQAKKADSVKEKKAKKTDTEK</sequence>
<dbReference type="PROSITE" id="PS00962">
    <property type="entry name" value="RIBOSOMAL_S2_1"/>
    <property type="match status" value="1"/>
</dbReference>
<protein>
    <recommendedName>
        <fullName evidence="6">30S ribosomal protein S2</fullName>
    </recommendedName>
</protein>
<reference evidence="5" key="1">
    <citation type="submission" date="2018-05" db="EMBL/GenBank/DDBJ databases">
        <authorList>
            <person name="Lanie J.A."/>
            <person name="Ng W.-L."/>
            <person name="Kazmierczak K.M."/>
            <person name="Andrzejewski T.M."/>
            <person name="Davidsen T.M."/>
            <person name="Wayne K.J."/>
            <person name="Tettelin H."/>
            <person name="Glass J.I."/>
            <person name="Rusch D."/>
            <person name="Podicherti R."/>
            <person name="Tsui H.-C.T."/>
            <person name="Winkler M.E."/>
        </authorList>
    </citation>
    <scope>NUCLEOTIDE SEQUENCE</scope>
</reference>
<evidence type="ECO:0000256" key="3">
    <source>
        <dbReference type="ARBA" id="ARBA00023274"/>
    </source>
</evidence>
<dbReference type="PANTHER" id="PTHR12534">
    <property type="entry name" value="30S RIBOSOMAL PROTEIN S2 PROKARYOTIC AND ORGANELLAR"/>
    <property type="match status" value="1"/>
</dbReference>
<dbReference type="InterPro" id="IPR005706">
    <property type="entry name" value="Ribosomal_uS2_bac/mit/plastid"/>
</dbReference>
<proteinExistence type="inferred from homology"/>
<dbReference type="InterPro" id="IPR018130">
    <property type="entry name" value="Ribosomal_uS2_CS"/>
</dbReference>
<evidence type="ECO:0000313" key="5">
    <source>
        <dbReference type="EMBL" id="SVB18897.1"/>
    </source>
</evidence>
<dbReference type="CDD" id="cd01425">
    <property type="entry name" value="RPS2"/>
    <property type="match status" value="1"/>
</dbReference>
<dbReference type="NCBIfam" id="TIGR01011">
    <property type="entry name" value="rpsB_bact"/>
    <property type="match status" value="1"/>
</dbReference>
<feature type="compositionally biased region" description="Basic and acidic residues" evidence="4">
    <location>
        <begin position="317"/>
        <end position="328"/>
    </location>
</feature>
<dbReference type="SUPFAM" id="SSF52313">
    <property type="entry name" value="Ribosomal protein S2"/>
    <property type="match status" value="1"/>
</dbReference>
<feature type="region of interest" description="Disordered" evidence="4">
    <location>
        <begin position="271"/>
        <end position="453"/>
    </location>
</feature>
<dbReference type="InterPro" id="IPR023591">
    <property type="entry name" value="Ribosomal_uS2_flav_dom_sf"/>
</dbReference>
<keyword evidence="3" id="KW-0687">Ribonucleoprotein</keyword>
<dbReference type="HAMAP" id="MF_00291_B">
    <property type="entry name" value="Ribosomal_uS2_B"/>
    <property type="match status" value="1"/>
</dbReference>